<dbReference type="EMBL" id="MSDO01000044">
    <property type="protein sequence ID" value="OLO02662.1"/>
    <property type="molecule type" value="Genomic_DNA"/>
</dbReference>
<name>A0A1Q8SMN7_9GAMM</name>
<evidence type="ECO:0000313" key="1">
    <source>
        <dbReference type="EMBL" id="OLO02662.1"/>
    </source>
</evidence>
<comment type="caution">
    <text evidence="1">The sequence shown here is derived from an EMBL/GenBank/DDBJ whole genome shotgun (WGS) entry which is preliminary data.</text>
</comment>
<accession>A0A1Q8SMN7</accession>
<evidence type="ECO:0008006" key="3">
    <source>
        <dbReference type="Google" id="ProtNLM"/>
    </source>
</evidence>
<feature type="non-terminal residue" evidence="1">
    <location>
        <position position="1"/>
    </location>
</feature>
<dbReference type="RefSeq" id="WP_075571636.1">
    <property type="nucleotide sequence ID" value="NZ_MSDO01000044.1"/>
</dbReference>
<evidence type="ECO:0000313" key="2">
    <source>
        <dbReference type="Proteomes" id="UP000186878"/>
    </source>
</evidence>
<dbReference type="Proteomes" id="UP000186878">
    <property type="component" value="Unassembled WGS sequence"/>
</dbReference>
<organism evidence="1 2">
    <name type="scientific">Salinicola socius</name>
    <dbReference type="NCBI Taxonomy" id="404433"/>
    <lineage>
        <taxon>Bacteria</taxon>
        <taxon>Pseudomonadati</taxon>
        <taxon>Pseudomonadota</taxon>
        <taxon>Gammaproteobacteria</taxon>
        <taxon>Oceanospirillales</taxon>
        <taxon>Halomonadaceae</taxon>
        <taxon>Salinicola</taxon>
    </lineage>
</organism>
<gene>
    <name evidence="1" type="ORF">BTW07_18495</name>
</gene>
<protein>
    <recommendedName>
        <fullName evidence="3">Toxin CdiA</fullName>
    </recommendedName>
</protein>
<reference evidence="1 2" key="1">
    <citation type="submission" date="2016-12" db="EMBL/GenBank/DDBJ databases">
        <title>Draft genome sequences of strains Salinicola socius SMB35, Salinicola sp. MH3R3-1 and Chromohalobacter sp. SMB17 from the Verkhnekamsk potash mining region of Russia.</title>
        <authorList>
            <person name="Mavrodi D.V."/>
            <person name="Olsson B.E."/>
            <person name="Korsakova E.S."/>
            <person name="Pyankova A."/>
            <person name="Mavrodi O.V."/>
            <person name="Plotnikova E.G."/>
        </authorList>
    </citation>
    <scope>NUCLEOTIDE SEQUENCE [LARGE SCALE GENOMIC DNA]</scope>
    <source>
        <strain evidence="1 2">SMB35</strain>
    </source>
</reference>
<proteinExistence type="predicted"/>
<keyword evidence="2" id="KW-1185">Reference proteome</keyword>
<dbReference type="AlphaFoldDB" id="A0A1Q8SMN7"/>
<sequence length="312" mass="32723">AGLADGDVQQGAEIAGNATAYNYLSHWQEAKKDEELAACKDDLLCKAGTRANWAMVDAQQEAGLLIGSAGGIALSAKEAAEGVYALVTNFPEVMDGLKQLATSPEFRQQFGENYLNDLQVRADRLAEAYETAGWDGSITAGVEGGRFAAELVGVLTAVKGGAQLIAKLPSSAGKLVDAAKPSPNVVAGGKVESGASVSKELAGVPGRVQSRINVPNEGWAHVLKRHYSGKPNASQFSVSQSELKSLLHSKQVVKSPVTRTVESVDGLRYVREIDMGRAIGVDAMNGNATTSVMTTMSDKYGNLITAFPGVLK</sequence>